<dbReference type="Proteomes" id="UP001332192">
    <property type="component" value="Chromosome"/>
</dbReference>
<reference evidence="2 3" key="1">
    <citation type="journal article" date="2024" name="Front. Microbiol.">
        <title>Novel thermophilic genera Geochorda gen. nov. and Carboxydochorda gen. nov. from the deep terrestrial subsurface reveal the ecophysiological diversity in the class Limnochordia.</title>
        <authorList>
            <person name="Karnachuk O.V."/>
            <person name="Lukina A.P."/>
            <person name="Avakyan M.R."/>
            <person name="Kadnikov V.V."/>
            <person name="Begmatov S."/>
            <person name="Beletsky A.V."/>
            <person name="Vlasova K.G."/>
            <person name="Novikov A.A."/>
            <person name="Shcherbakova V.A."/>
            <person name="Mardanov A.V."/>
            <person name="Ravin N.V."/>
        </authorList>
    </citation>
    <scope>NUCLEOTIDE SEQUENCE [LARGE SCALE GENOMIC DNA]</scope>
    <source>
        <strain evidence="2 3">L945</strain>
    </source>
</reference>
<protein>
    <submittedName>
        <fullName evidence="2">Lactate racemase domain-containing protein</fullName>
    </submittedName>
</protein>
<dbReference type="EMBL" id="CP141615">
    <property type="protein sequence ID" value="WRP17592.1"/>
    <property type="molecule type" value="Genomic_DNA"/>
</dbReference>
<dbReference type="Pfam" id="PF09861">
    <property type="entry name" value="Lar_N"/>
    <property type="match status" value="1"/>
</dbReference>
<accession>A0ABZ1BXR7</accession>
<gene>
    <name evidence="2" type="ORF">U7230_00810</name>
</gene>
<evidence type="ECO:0000259" key="1">
    <source>
        <dbReference type="Pfam" id="PF09861"/>
    </source>
</evidence>
<keyword evidence="3" id="KW-1185">Reference proteome</keyword>
<name>A0ABZ1BXR7_9FIRM</name>
<evidence type="ECO:0000313" key="3">
    <source>
        <dbReference type="Proteomes" id="UP001332192"/>
    </source>
</evidence>
<sequence length="445" mass="47133">MSVGCGGAAGGFELAGAGRRPRRVLLEPGAVQGLMPGGIRVPMPVGRWVRQRFDASHVRDLPGTVRRELDRSGIAQAVRPGRRIAIAAGSRGIAHLAEIIGAAVQEVRRRGAAPFIVPAMGSHGGATPEGQRRILAELGIDEEHMGCPVVSSMEVMTLGHLEDGTPICFDRAAFEADGVLVVNRVKPHTCFRGPIESGLAKMIAIGLGKHQGATALHAHGFPRFAELIPRAARLALQQAPILGGLAIVENAYQEIAHLEAIPAAAILQREPELLAMARRQMGRLPVDRLDLLIVDEIGKEISGDGMDPNVTGRYAEPTMHGGPHVQKIVVLGLTAKTHGNASGIGMADVTTQQVLDAIDFAATYTNLATSTLLAGGRIPVVMPGPEEAVSLALRTLNGVTPEQARVIRIRNTLELERIWVSEPVWEELAGRGTGEPLSEPAPLAL</sequence>
<dbReference type="Gene3D" id="3.40.50.11440">
    <property type="match status" value="1"/>
</dbReference>
<dbReference type="InterPro" id="IPR018657">
    <property type="entry name" value="LarA-like_N"/>
</dbReference>
<organism evidence="2 3">
    <name type="scientific">Carboxydichorda subterranea</name>
    <dbReference type="NCBI Taxonomy" id="3109565"/>
    <lineage>
        <taxon>Bacteria</taxon>
        <taxon>Bacillati</taxon>
        <taxon>Bacillota</taxon>
        <taxon>Limnochordia</taxon>
        <taxon>Limnochordales</taxon>
        <taxon>Geochordaceae</taxon>
        <taxon>Carboxydichorda</taxon>
    </lineage>
</organism>
<proteinExistence type="predicted"/>
<feature type="domain" description="LarA-like N-terminal" evidence="1">
    <location>
        <begin position="73"/>
        <end position="219"/>
    </location>
</feature>
<dbReference type="RefSeq" id="WP_324716862.1">
    <property type="nucleotide sequence ID" value="NZ_CP141615.1"/>
</dbReference>
<evidence type="ECO:0000313" key="2">
    <source>
        <dbReference type="EMBL" id="WRP17592.1"/>
    </source>
</evidence>